<gene>
    <name evidence="1" type="ORF">TTRE_0000329801</name>
</gene>
<keyword evidence="2" id="KW-1185">Reference proteome</keyword>
<proteinExistence type="predicted"/>
<evidence type="ECO:0000313" key="2">
    <source>
        <dbReference type="Proteomes" id="UP000030665"/>
    </source>
</evidence>
<sequence>MVDCQFAAEITQYGSGRVLAALCYQNPITDTWKSREQIRGGEMCKKWAYPGTELPQLQLPQYLKSLDTMLLWYETANLESFNGYNSRSREVATTRWIRNKYERTGFSGKGKLPEYGPNKALYLLITSYSSGTTKFIVEDTVNYIALPRFWVKKATIDADIIKRKVQKLNHYCNQSEINVMVQARQNYHDGYLKNRQNTDNAWLEGPIIHLHDNSDRGCFGPDPVHSEVPTRRYRWRVLPHTTTPRDFARIFGISLK</sequence>
<reference evidence="1" key="1">
    <citation type="submission" date="2014-01" db="EMBL/GenBank/DDBJ databases">
        <authorList>
            <person name="Aslett M."/>
        </authorList>
    </citation>
    <scope>NUCLEOTIDE SEQUENCE</scope>
</reference>
<dbReference type="EMBL" id="HG805931">
    <property type="protein sequence ID" value="CDW55027.1"/>
    <property type="molecule type" value="Genomic_DNA"/>
</dbReference>
<organism evidence="1 2">
    <name type="scientific">Trichuris trichiura</name>
    <name type="common">Whipworm</name>
    <name type="synonym">Trichocephalus trichiurus</name>
    <dbReference type="NCBI Taxonomy" id="36087"/>
    <lineage>
        <taxon>Eukaryota</taxon>
        <taxon>Metazoa</taxon>
        <taxon>Ecdysozoa</taxon>
        <taxon>Nematoda</taxon>
        <taxon>Enoplea</taxon>
        <taxon>Dorylaimia</taxon>
        <taxon>Trichinellida</taxon>
        <taxon>Trichuridae</taxon>
        <taxon>Trichuris</taxon>
    </lineage>
</organism>
<protein>
    <submittedName>
        <fullName evidence="1">Uncharacterized protein</fullName>
    </submittedName>
</protein>
<accession>A0A077Z3E5</accession>
<evidence type="ECO:0000313" key="1">
    <source>
        <dbReference type="EMBL" id="CDW55027.1"/>
    </source>
</evidence>
<dbReference type="OrthoDB" id="9983120at2759"/>
<dbReference type="STRING" id="36087.A0A077Z3E5"/>
<dbReference type="AlphaFoldDB" id="A0A077Z3E5"/>
<name>A0A077Z3E5_TRITR</name>
<dbReference type="Proteomes" id="UP000030665">
    <property type="component" value="Unassembled WGS sequence"/>
</dbReference>
<reference evidence="1" key="2">
    <citation type="submission" date="2014-03" db="EMBL/GenBank/DDBJ databases">
        <title>The whipworm genome and dual-species transcriptomics of an intimate host-pathogen interaction.</title>
        <authorList>
            <person name="Foth B.J."/>
            <person name="Tsai I.J."/>
            <person name="Reid A.J."/>
            <person name="Bancroft A.J."/>
            <person name="Nichol S."/>
            <person name="Tracey A."/>
            <person name="Holroyd N."/>
            <person name="Cotton J.A."/>
            <person name="Stanley E.J."/>
            <person name="Zarowiecki M."/>
            <person name="Liu J.Z."/>
            <person name="Huckvale T."/>
            <person name="Cooper P.J."/>
            <person name="Grencis R.K."/>
            <person name="Berriman M."/>
        </authorList>
    </citation>
    <scope>NUCLEOTIDE SEQUENCE [LARGE SCALE GENOMIC DNA]</scope>
</reference>
<dbReference type="Gene3D" id="3.90.79.10">
    <property type="entry name" value="Nucleoside Triphosphate Pyrophosphohydrolase"/>
    <property type="match status" value="1"/>
</dbReference>